<feature type="binding site" evidence="2">
    <location>
        <position position="107"/>
    </location>
    <ligand>
        <name>Zn(2+)</name>
        <dbReference type="ChEBI" id="CHEBI:29105"/>
    </ligand>
</feature>
<dbReference type="InterPro" id="IPR036874">
    <property type="entry name" value="Carbonic_anhydrase_sf"/>
</dbReference>
<dbReference type="SMART" id="SM00947">
    <property type="entry name" value="Pro_CA"/>
    <property type="match status" value="1"/>
</dbReference>
<evidence type="ECO:0000256" key="1">
    <source>
        <dbReference type="ARBA" id="ARBA00006217"/>
    </source>
</evidence>
<dbReference type="Gene3D" id="3.40.1050.10">
    <property type="entry name" value="Carbonic anhydrase"/>
    <property type="match status" value="1"/>
</dbReference>
<dbReference type="PANTHER" id="PTHR11002">
    <property type="entry name" value="CARBONIC ANHYDRASE"/>
    <property type="match status" value="1"/>
</dbReference>
<feature type="signal peptide" evidence="3">
    <location>
        <begin position="1"/>
        <end position="20"/>
    </location>
</feature>
<dbReference type="SUPFAM" id="SSF53056">
    <property type="entry name" value="beta-carbonic anhydrase, cab"/>
    <property type="match status" value="1"/>
</dbReference>
<organism evidence="4 5">
    <name type="scientific">Pedobacter steynii</name>
    <dbReference type="NCBI Taxonomy" id="430522"/>
    <lineage>
        <taxon>Bacteria</taxon>
        <taxon>Pseudomonadati</taxon>
        <taxon>Bacteroidota</taxon>
        <taxon>Sphingobacteriia</taxon>
        <taxon>Sphingobacteriales</taxon>
        <taxon>Sphingobacteriaceae</taxon>
        <taxon>Pedobacter</taxon>
    </lineage>
</organism>
<evidence type="ECO:0000256" key="2">
    <source>
        <dbReference type="PIRSR" id="PIRSR601765-1"/>
    </source>
</evidence>
<dbReference type="GO" id="GO:0008270">
    <property type="term" value="F:zinc ion binding"/>
    <property type="evidence" value="ECO:0007669"/>
    <property type="project" value="InterPro"/>
</dbReference>
<feature type="binding site" evidence="2">
    <location>
        <position position="105"/>
    </location>
    <ligand>
        <name>Zn(2+)</name>
        <dbReference type="ChEBI" id="CHEBI:29105"/>
    </ligand>
</feature>
<proteinExistence type="inferred from homology"/>
<feature type="chain" id="PRO_5010252573" evidence="3">
    <location>
        <begin position="21"/>
        <end position="255"/>
    </location>
</feature>
<evidence type="ECO:0000313" key="4">
    <source>
        <dbReference type="EMBL" id="SDN04068.1"/>
    </source>
</evidence>
<protein>
    <submittedName>
        <fullName evidence="4">Carbonic anhydrase</fullName>
    </submittedName>
</protein>
<keyword evidence="2" id="KW-0479">Metal-binding</keyword>
<keyword evidence="5" id="KW-1185">Reference proteome</keyword>
<comment type="similarity">
    <text evidence="1">Belongs to the beta-class carbonic anhydrase family.</text>
</comment>
<feature type="binding site" evidence="2">
    <location>
        <position position="161"/>
    </location>
    <ligand>
        <name>Zn(2+)</name>
        <dbReference type="ChEBI" id="CHEBI:29105"/>
    </ligand>
</feature>
<keyword evidence="2" id="KW-0862">Zinc</keyword>
<dbReference type="EMBL" id="FNGY01000006">
    <property type="protein sequence ID" value="SDN04068.1"/>
    <property type="molecule type" value="Genomic_DNA"/>
</dbReference>
<reference evidence="5" key="1">
    <citation type="submission" date="2016-10" db="EMBL/GenBank/DDBJ databases">
        <authorList>
            <person name="Varghese N."/>
            <person name="Submissions S."/>
        </authorList>
    </citation>
    <scope>NUCLEOTIDE SEQUENCE [LARGE SCALE GENOMIC DNA]</scope>
    <source>
        <strain evidence="5">DSM 19110</strain>
    </source>
</reference>
<gene>
    <name evidence="4" type="ORF">SAMN05421820_1063</name>
</gene>
<dbReference type="AlphaFoldDB" id="A0A1G9Y4W3"/>
<accession>A0A1G9Y4W3</accession>
<dbReference type="PANTHER" id="PTHR11002:SF79">
    <property type="entry name" value="CARBONIC ANHYDRASE 2"/>
    <property type="match status" value="1"/>
</dbReference>
<dbReference type="Proteomes" id="UP000183200">
    <property type="component" value="Unassembled WGS sequence"/>
</dbReference>
<name>A0A1G9Y4W3_9SPHI</name>
<sequence>MRIFCLLFLFVATIMLNSCRQQSPETKTASIDDEKDTLTIAAEDVLTSDILTKEEQAKLKPIDVLERLKKGNLDFTKDNLTIRNTTERVRKSSLGQYPKAVILSCLDSRVPVEDIFHSGIGNLFVARVAGNIVNDDILGSLEYACKVSGAKLVLVLGHEYCGAIKSAIDGVKLGNITTLLDKIRPAVSATKTSFSGAAVSSNPDFVAAVCDENVRLAITKLRAGSPILKEMEEKGAIMIVGGVYDMNSGKVEIFK</sequence>
<dbReference type="GO" id="GO:0004089">
    <property type="term" value="F:carbonate dehydratase activity"/>
    <property type="evidence" value="ECO:0007669"/>
    <property type="project" value="InterPro"/>
</dbReference>
<dbReference type="InterPro" id="IPR001765">
    <property type="entry name" value="Carbonic_anhydrase"/>
</dbReference>
<evidence type="ECO:0000313" key="5">
    <source>
        <dbReference type="Proteomes" id="UP000183200"/>
    </source>
</evidence>
<evidence type="ECO:0000256" key="3">
    <source>
        <dbReference type="SAM" id="SignalP"/>
    </source>
</evidence>
<comment type="cofactor">
    <cofactor evidence="2">
        <name>Zn(2+)</name>
        <dbReference type="ChEBI" id="CHEBI:29105"/>
    </cofactor>
    <text evidence="2">Binds 1 zinc ion per subunit.</text>
</comment>
<keyword evidence="3" id="KW-0732">Signal</keyword>
<dbReference type="RefSeq" id="WP_074609049.1">
    <property type="nucleotide sequence ID" value="NZ_FNGY01000006.1"/>
</dbReference>
<dbReference type="CDD" id="cd03378">
    <property type="entry name" value="beta_CA_cladeC"/>
    <property type="match status" value="1"/>
</dbReference>
<dbReference type="Pfam" id="PF00484">
    <property type="entry name" value="Pro_CA"/>
    <property type="match status" value="1"/>
</dbReference>
<feature type="binding site" evidence="2">
    <location>
        <position position="158"/>
    </location>
    <ligand>
        <name>Zn(2+)</name>
        <dbReference type="ChEBI" id="CHEBI:29105"/>
    </ligand>
</feature>
<dbReference type="NCBIfam" id="NF011765">
    <property type="entry name" value="PRK15219.1"/>
    <property type="match status" value="1"/>
</dbReference>